<reference evidence="1" key="1">
    <citation type="submission" date="2023-05" db="EMBL/GenBank/DDBJ databases">
        <title>Nepenthes gracilis genome sequencing.</title>
        <authorList>
            <person name="Fukushima K."/>
        </authorList>
    </citation>
    <scope>NUCLEOTIDE SEQUENCE</scope>
    <source>
        <strain evidence="1">SING2019-196</strain>
    </source>
</reference>
<name>A0AAD3SQD8_NEPGR</name>
<keyword evidence="2" id="KW-1185">Reference proteome</keyword>
<dbReference type="AlphaFoldDB" id="A0AAD3SQD8"/>
<proteinExistence type="predicted"/>
<organism evidence="1 2">
    <name type="scientific">Nepenthes gracilis</name>
    <name type="common">Slender pitcher plant</name>
    <dbReference type="NCBI Taxonomy" id="150966"/>
    <lineage>
        <taxon>Eukaryota</taxon>
        <taxon>Viridiplantae</taxon>
        <taxon>Streptophyta</taxon>
        <taxon>Embryophyta</taxon>
        <taxon>Tracheophyta</taxon>
        <taxon>Spermatophyta</taxon>
        <taxon>Magnoliopsida</taxon>
        <taxon>eudicotyledons</taxon>
        <taxon>Gunneridae</taxon>
        <taxon>Pentapetalae</taxon>
        <taxon>Caryophyllales</taxon>
        <taxon>Nepenthaceae</taxon>
        <taxon>Nepenthes</taxon>
    </lineage>
</organism>
<sequence>MADHDPNRSLLADCNKYLSKDWTRRIEQVLRGKNYVAVTMASIGVRRREDLNFWDYPLEDARAGLNTEEAKTASPRAQVIATGCPLDLELV</sequence>
<accession>A0AAD3SQD8</accession>
<evidence type="ECO:0000313" key="1">
    <source>
        <dbReference type="EMBL" id="GMH16115.1"/>
    </source>
</evidence>
<gene>
    <name evidence="1" type="ORF">Nepgr_017956</name>
</gene>
<dbReference type="EMBL" id="BSYO01000016">
    <property type="protein sequence ID" value="GMH16115.1"/>
    <property type="molecule type" value="Genomic_DNA"/>
</dbReference>
<evidence type="ECO:0000313" key="2">
    <source>
        <dbReference type="Proteomes" id="UP001279734"/>
    </source>
</evidence>
<protein>
    <submittedName>
        <fullName evidence="1">Uncharacterized protein</fullName>
    </submittedName>
</protein>
<comment type="caution">
    <text evidence="1">The sequence shown here is derived from an EMBL/GenBank/DDBJ whole genome shotgun (WGS) entry which is preliminary data.</text>
</comment>
<dbReference type="Proteomes" id="UP001279734">
    <property type="component" value="Unassembled WGS sequence"/>
</dbReference>